<gene>
    <name evidence="2" type="ORF">HNR15_002818</name>
</gene>
<dbReference type="EMBL" id="JACCFW010000001">
    <property type="protein sequence ID" value="NYJ75855.1"/>
    <property type="molecule type" value="Genomic_DNA"/>
</dbReference>
<dbReference type="RefSeq" id="WP_179482829.1">
    <property type="nucleotide sequence ID" value="NZ_JACCFW010000001.1"/>
</dbReference>
<proteinExistence type="predicted"/>
<dbReference type="Pfam" id="PF01047">
    <property type="entry name" value="MarR"/>
    <property type="match status" value="1"/>
</dbReference>
<keyword evidence="2" id="KW-0238">DNA-binding</keyword>
<dbReference type="PRINTS" id="PR00598">
    <property type="entry name" value="HTHMARR"/>
</dbReference>
<sequence>MTTDAAGLGELVLRTARVLRRAHREALGPYGLSPHQSRAMGVIVRSGTEDGEGLRLSDLAAQLGIAPRSATDVVDALEEHGLVERSPSAQDRRAVDIRLTPAGRALRRTLDRARTTVSDEHFASLTAPERATLARLLQAALDDTARRDADA</sequence>
<dbReference type="GO" id="GO:0006950">
    <property type="term" value="P:response to stress"/>
    <property type="evidence" value="ECO:0007669"/>
    <property type="project" value="TreeGrafter"/>
</dbReference>
<protein>
    <submittedName>
        <fullName evidence="2">DNA-binding MarR family transcriptional regulator</fullName>
    </submittedName>
</protein>
<dbReference type="GO" id="GO:0003677">
    <property type="term" value="F:DNA binding"/>
    <property type="evidence" value="ECO:0007669"/>
    <property type="project" value="UniProtKB-KW"/>
</dbReference>
<dbReference type="Proteomes" id="UP000571817">
    <property type="component" value="Unassembled WGS sequence"/>
</dbReference>
<dbReference type="InterPro" id="IPR039422">
    <property type="entry name" value="MarR/SlyA-like"/>
</dbReference>
<dbReference type="GO" id="GO:0003700">
    <property type="term" value="F:DNA-binding transcription factor activity"/>
    <property type="evidence" value="ECO:0007669"/>
    <property type="project" value="InterPro"/>
</dbReference>
<evidence type="ECO:0000313" key="2">
    <source>
        <dbReference type="EMBL" id="NYJ75855.1"/>
    </source>
</evidence>
<dbReference type="SUPFAM" id="SSF46785">
    <property type="entry name" value="Winged helix' DNA-binding domain"/>
    <property type="match status" value="1"/>
</dbReference>
<accession>A0A853DNY0</accession>
<dbReference type="InterPro" id="IPR036390">
    <property type="entry name" value="WH_DNA-bd_sf"/>
</dbReference>
<organism evidence="2 3">
    <name type="scientific">Allobranchiibius huperziae</name>
    <dbReference type="NCBI Taxonomy" id="1874116"/>
    <lineage>
        <taxon>Bacteria</taxon>
        <taxon>Bacillati</taxon>
        <taxon>Actinomycetota</taxon>
        <taxon>Actinomycetes</taxon>
        <taxon>Micrococcales</taxon>
        <taxon>Dermacoccaceae</taxon>
        <taxon>Allobranchiibius</taxon>
    </lineage>
</organism>
<dbReference type="InterPro" id="IPR036388">
    <property type="entry name" value="WH-like_DNA-bd_sf"/>
</dbReference>
<evidence type="ECO:0000313" key="3">
    <source>
        <dbReference type="Proteomes" id="UP000571817"/>
    </source>
</evidence>
<dbReference type="AlphaFoldDB" id="A0A853DNY0"/>
<name>A0A853DNY0_9MICO</name>
<dbReference type="PROSITE" id="PS50995">
    <property type="entry name" value="HTH_MARR_2"/>
    <property type="match status" value="1"/>
</dbReference>
<dbReference type="PANTHER" id="PTHR33164">
    <property type="entry name" value="TRANSCRIPTIONAL REGULATOR, MARR FAMILY"/>
    <property type="match status" value="1"/>
</dbReference>
<dbReference type="Gene3D" id="1.10.10.10">
    <property type="entry name" value="Winged helix-like DNA-binding domain superfamily/Winged helix DNA-binding domain"/>
    <property type="match status" value="1"/>
</dbReference>
<comment type="caution">
    <text evidence="2">The sequence shown here is derived from an EMBL/GenBank/DDBJ whole genome shotgun (WGS) entry which is preliminary data.</text>
</comment>
<dbReference type="PANTHER" id="PTHR33164:SF103">
    <property type="entry name" value="REGULATORY PROTEIN MARR"/>
    <property type="match status" value="1"/>
</dbReference>
<dbReference type="SMART" id="SM00347">
    <property type="entry name" value="HTH_MARR"/>
    <property type="match status" value="1"/>
</dbReference>
<dbReference type="InterPro" id="IPR000835">
    <property type="entry name" value="HTH_MarR-typ"/>
</dbReference>
<evidence type="ECO:0000259" key="1">
    <source>
        <dbReference type="PROSITE" id="PS50995"/>
    </source>
</evidence>
<keyword evidence="3" id="KW-1185">Reference proteome</keyword>
<feature type="domain" description="HTH marR-type" evidence="1">
    <location>
        <begin position="5"/>
        <end position="142"/>
    </location>
</feature>
<reference evidence="2 3" key="1">
    <citation type="submission" date="2020-07" db="EMBL/GenBank/DDBJ databases">
        <title>Sequencing the genomes of 1000 actinobacteria strains.</title>
        <authorList>
            <person name="Klenk H.-P."/>
        </authorList>
    </citation>
    <scope>NUCLEOTIDE SEQUENCE [LARGE SCALE GENOMIC DNA]</scope>
    <source>
        <strain evidence="2 3">DSM 29531</strain>
    </source>
</reference>